<gene>
    <name evidence="2" type="ORF">ACFONP_12530</name>
</gene>
<sequence>MSDLANRKYVFRRRPVWGRVTLGVLALGGTIFMLTFKSADAIPGGYQRITSIEEPAK</sequence>
<evidence type="ECO:0000313" key="2">
    <source>
        <dbReference type="EMBL" id="MFC3303556.1"/>
    </source>
</evidence>
<keyword evidence="3" id="KW-1185">Reference proteome</keyword>
<accession>A0ABV7MDM0</accession>
<evidence type="ECO:0000256" key="1">
    <source>
        <dbReference type="SAM" id="Phobius"/>
    </source>
</evidence>
<dbReference type="RefSeq" id="WP_189576218.1">
    <property type="nucleotide sequence ID" value="NZ_BMXU01000002.1"/>
</dbReference>
<organism evidence="2 3">
    <name type="scientific">Parvularcula lutaonensis</name>
    <dbReference type="NCBI Taxonomy" id="491923"/>
    <lineage>
        <taxon>Bacteria</taxon>
        <taxon>Pseudomonadati</taxon>
        <taxon>Pseudomonadota</taxon>
        <taxon>Alphaproteobacteria</taxon>
        <taxon>Parvularculales</taxon>
        <taxon>Parvularculaceae</taxon>
        <taxon>Parvularcula</taxon>
    </lineage>
</organism>
<proteinExistence type="predicted"/>
<reference evidence="3" key="1">
    <citation type="journal article" date="2019" name="Int. J. Syst. Evol. Microbiol.">
        <title>The Global Catalogue of Microorganisms (GCM) 10K type strain sequencing project: providing services to taxonomists for standard genome sequencing and annotation.</title>
        <authorList>
            <consortium name="The Broad Institute Genomics Platform"/>
            <consortium name="The Broad Institute Genome Sequencing Center for Infectious Disease"/>
            <person name="Wu L."/>
            <person name="Ma J."/>
        </authorList>
    </citation>
    <scope>NUCLEOTIDE SEQUENCE [LARGE SCALE GENOMIC DNA]</scope>
    <source>
        <strain evidence="3">KCTC 22245</strain>
    </source>
</reference>
<dbReference type="EMBL" id="JBHRVA010000003">
    <property type="protein sequence ID" value="MFC3303556.1"/>
    <property type="molecule type" value="Genomic_DNA"/>
</dbReference>
<dbReference type="Proteomes" id="UP001595607">
    <property type="component" value="Unassembled WGS sequence"/>
</dbReference>
<comment type="caution">
    <text evidence="2">The sequence shown here is derived from an EMBL/GenBank/DDBJ whole genome shotgun (WGS) entry which is preliminary data.</text>
</comment>
<protein>
    <submittedName>
        <fullName evidence="2">Uncharacterized protein</fullName>
    </submittedName>
</protein>
<name>A0ABV7MDM0_9PROT</name>
<keyword evidence="1" id="KW-0812">Transmembrane</keyword>
<feature type="transmembrane region" description="Helical" evidence="1">
    <location>
        <begin position="16"/>
        <end position="36"/>
    </location>
</feature>
<evidence type="ECO:0000313" key="3">
    <source>
        <dbReference type="Proteomes" id="UP001595607"/>
    </source>
</evidence>
<keyword evidence="1" id="KW-0472">Membrane</keyword>
<keyword evidence="1" id="KW-1133">Transmembrane helix</keyword>